<protein>
    <submittedName>
        <fullName evidence="2">Type IX secretion system protein PorQ</fullName>
    </submittedName>
</protein>
<evidence type="ECO:0000313" key="3">
    <source>
        <dbReference type="Proteomes" id="UP001232063"/>
    </source>
</evidence>
<dbReference type="Proteomes" id="UP001232063">
    <property type="component" value="Unassembled WGS sequence"/>
</dbReference>
<comment type="caution">
    <text evidence="2">The sequence shown here is derived from an EMBL/GenBank/DDBJ whole genome shotgun (WGS) entry which is preliminary data.</text>
</comment>
<dbReference type="EMBL" id="JASJOU010000010">
    <property type="protein sequence ID" value="MDJ1503991.1"/>
    <property type="molecule type" value="Genomic_DNA"/>
</dbReference>
<reference evidence="2" key="1">
    <citation type="submission" date="2023-05" db="EMBL/GenBank/DDBJ databases">
        <authorList>
            <person name="Zhang X."/>
        </authorList>
    </citation>
    <scope>NUCLEOTIDE SEQUENCE</scope>
    <source>
        <strain evidence="2">BD1B2-1</strain>
    </source>
</reference>
<dbReference type="AlphaFoldDB" id="A0AAE3R5F5"/>
<dbReference type="NCBIfam" id="NF033711">
    <property type="entry name" value="T9SS_PorQ"/>
    <property type="match status" value="1"/>
</dbReference>
<dbReference type="PROSITE" id="PS51257">
    <property type="entry name" value="PROKAR_LIPOPROTEIN"/>
    <property type="match status" value="1"/>
</dbReference>
<organism evidence="2 3">
    <name type="scientific">Xanthocytophaga agilis</name>
    <dbReference type="NCBI Taxonomy" id="3048010"/>
    <lineage>
        <taxon>Bacteria</taxon>
        <taxon>Pseudomonadati</taxon>
        <taxon>Bacteroidota</taxon>
        <taxon>Cytophagia</taxon>
        <taxon>Cytophagales</taxon>
        <taxon>Rhodocytophagaceae</taxon>
        <taxon>Xanthocytophaga</taxon>
    </lineage>
</organism>
<accession>A0AAE3R5F5</accession>
<name>A0AAE3R5F5_9BACT</name>
<dbReference type="RefSeq" id="WP_314514824.1">
    <property type="nucleotide sequence ID" value="NZ_JASJOU010000010.1"/>
</dbReference>
<keyword evidence="3" id="KW-1185">Reference proteome</keyword>
<sequence>MVKFYGCILLVLYACIGKAQSLGGHNGFAFLSQPSNATIASSGGINISNADFDVNRQFSNPALLNKEMDKHLSVSYIPFFGQIHAFSSAYADQFRGKRFGVGIHYMNYGTMEETDASGNVTGTFQASDYAVSLSHAHTEGAYTLGVTVKFSGSAIANYSSYGVAMDLGGVWKHPKKDWTIGLVIKNAGLTLKKYTPEASQQVMPFDVQIGTTFKPEFMPFRFFITAHHLHQPDIAYNDPILNTSLDANGNVVTKKISFADKVARHITLGTELVLAKAFYIRLGYNHLVHQEMRLFDGAFNAGFSFGFQLKLKPLHIGYARFYQQAAGGVSYITLTANLGGLIKRKEVK</sequence>
<gene>
    <name evidence="2" type="primary">porQ</name>
    <name evidence="2" type="ORF">QNI22_25245</name>
</gene>
<evidence type="ECO:0000256" key="1">
    <source>
        <dbReference type="SAM" id="SignalP"/>
    </source>
</evidence>
<evidence type="ECO:0000313" key="2">
    <source>
        <dbReference type="EMBL" id="MDJ1503991.1"/>
    </source>
</evidence>
<dbReference type="NCBIfam" id="NF033709">
    <property type="entry name" value="PorV_fam"/>
    <property type="match status" value="1"/>
</dbReference>
<feature type="chain" id="PRO_5041975088" evidence="1">
    <location>
        <begin position="20"/>
        <end position="348"/>
    </location>
</feature>
<feature type="signal peptide" evidence="1">
    <location>
        <begin position="1"/>
        <end position="19"/>
    </location>
</feature>
<proteinExistence type="predicted"/>
<keyword evidence="1" id="KW-0732">Signal</keyword>